<feature type="region of interest" description="Disordered" evidence="1">
    <location>
        <begin position="21"/>
        <end position="98"/>
    </location>
</feature>
<feature type="compositionally biased region" description="Acidic residues" evidence="1">
    <location>
        <begin position="81"/>
        <end position="94"/>
    </location>
</feature>
<gene>
    <name evidence="2" type="ORF">RRG08_058484</name>
</gene>
<dbReference type="AlphaFoldDB" id="A0AAE1CTB4"/>
<evidence type="ECO:0000256" key="1">
    <source>
        <dbReference type="SAM" id="MobiDB-lite"/>
    </source>
</evidence>
<organism evidence="2 3">
    <name type="scientific">Elysia crispata</name>
    <name type="common">lettuce slug</name>
    <dbReference type="NCBI Taxonomy" id="231223"/>
    <lineage>
        <taxon>Eukaryota</taxon>
        <taxon>Metazoa</taxon>
        <taxon>Spiralia</taxon>
        <taxon>Lophotrochozoa</taxon>
        <taxon>Mollusca</taxon>
        <taxon>Gastropoda</taxon>
        <taxon>Heterobranchia</taxon>
        <taxon>Euthyneura</taxon>
        <taxon>Panpulmonata</taxon>
        <taxon>Sacoglossa</taxon>
        <taxon>Placobranchoidea</taxon>
        <taxon>Plakobranchidae</taxon>
        <taxon>Elysia</taxon>
    </lineage>
</organism>
<protein>
    <submittedName>
        <fullName evidence="2">Uncharacterized protein</fullName>
    </submittedName>
</protein>
<accession>A0AAE1CTB4</accession>
<evidence type="ECO:0000313" key="3">
    <source>
        <dbReference type="Proteomes" id="UP001283361"/>
    </source>
</evidence>
<name>A0AAE1CTB4_9GAST</name>
<keyword evidence="3" id="KW-1185">Reference proteome</keyword>
<dbReference type="Proteomes" id="UP001283361">
    <property type="component" value="Unassembled WGS sequence"/>
</dbReference>
<evidence type="ECO:0000313" key="2">
    <source>
        <dbReference type="EMBL" id="KAK3734329.1"/>
    </source>
</evidence>
<dbReference type="EMBL" id="JAWDGP010006855">
    <property type="protein sequence ID" value="KAK3734329.1"/>
    <property type="molecule type" value="Genomic_DNA"/>
</dbReference>
<proteinExistence type="predicted"/>
<comment type="caution">
    <text evidence="2">The sequence shown here is derived from an EMBL/GenBank/DDBJ whole genome shotgun (WGS) entry which is preliminary data.</text>
</comment>
<reference evidence="2" key="1">
    <citation type="journal article" date="2023" name="G3 (Bethesda)">
        <title>A reference genome for the long-term kleptoplast-retaining sea slug Elysia crispata morphotype clarki.</title>
        <authorList>
            <person name="Eastman K.E."/>
            <person name="Pendleton A.L."/>
            <person name="Shaikh M.A."/>
            <person name="Suttiyut T."/>
            <person name="Ogas R."/>
            <person name="Tomko P."/>
            <person name="Gavelis G."/>
            <person name="Widhalm J.R."/>
            <person name="Wisecaver J.H."/>
        </authorList>
    </citation>
    <scope>NUCLEOTIDE SEQUENCE</scope>
    <source>
        <strain evidence="2">ECLA1</strain>
    </source>
</reference>
<sequence length="201" mass="22803">MCLRKPAAGFVYRRHVQRRDYRKRNRVSGEANSMKRNALQVHFSPFPPNKSLSFTKNWSSRRHTQRPPLSSLATRVRSDDGADDDGDDDEEEEEGKNSCMHLRLEGAELENYRTISGSRASLSKKTLFDTLQRHLYLIEQGRASRSETPYTSLQETSPLSLKVCEQLVGGVGTLWGPRAVSLRGRVESGWVGLREDHSSLL</sequence>